<dbReference type="Pfam" id="PF03985">
    <property type="entry name" value="Paf1"/>
    <property type="match status" value="1"/>
</dbReference>
<comment type="caution">
    <text evidence="6">The sequence shown here is derived from an EMBL/GenBank/DDBJ whole genome shotgun (WGS) entry which is preliminary data.</text>
</comment>
<feature type="region of interest" description="Disordered" evidence="4">
    <location>
        <begin position="129"/>
        <end position="164"/>
    </location>
</feature>
<dbReference type="PANTHER" id="PTHR23188">
    <property type="entry name" value="RNA POLYMERASE II-ASSOCIATED FACTOR 1 HOMOLOG"/>
    <property type="match status" value="1"/>
</dbReference>
<dbReference type="InterPro" id="IPR007133">
    <property type="entry name" value="RNA_pol_II-assoc_Paf1"/>
</dbReference>
<dbReference type="PANTHER" id="PTHR23188:SF12">
    <property type="entry name" value="RNA POLYMERASE II-ASSOCIATED FACTOR 1 HOMOLOG"/>
    <property type="match status" value="1"/>
</dbReference>
<evidence type="ECO:0008006" key="8">
    <source>
        <dbReference type="Google" id="ProtNLM"/>
    </source>
</evidence>
<dbReference type="GO" id="GO:0016593">
    <property type="term" value="C:Cdc73/Paf1 complex"/>
    <property type="evidence" value="ECO:0007669"/>
    <property type="project" value="InterPro"/>
</dbReference>
<dbReference type="EMBL" id="JANBTW010000043">
    <property type="protein sequence ID" value="KAJ2675991.1"/>
    <property type="molecule type" value="Genomic_DNA"/>
</dbReference>
<comment type="subcellular location">
    <subcellularLocation>
        <location evidence="1">Nucleus</location>
    </subcellularLocation>
</comment>
<keyword evidence="5" id="KW-0732">Signal</keyword>
<dbReference type="GO" id="GO:0000993">
    <property type="term" value="F:RNA polymerase II complex binding"/>
    <property type="evidence" value="ECO:0007669"/>
    <property type="project" value="TreeGrafter"/>
</dbReference>
<evidence type="ECO:0000256" key="3">
    <source>
        <dbReference type="ARBA" id="ARBA00023242"/>
    </source>
</evidence>
<keyword evidence="3" id="KW-0539">Nucleus</keyword>
<proteinExistence type="inferred from homology"/>
<dbReference type="Proteomes" id="UP001151518">
    <property type="component" value="Unassembled WGS sequence"/>
</dbReference>
<evidence type="ECO:0000256" key="4">
    <source>
        <dbReference type="SAM" id="MobiDB-lite"/>
    </source>
</evidence>
<dbReference type="OrthoDB" id="10260285at2759"/>
<evidence type="ECO:0000313" key="6">
    <source>
        <dbReference type="EMBL" id="KAJ2675991.1"/>
    </source>
</evidence>
<evidence type="ECO:0000256" key="5">
    <source>
        <dbReference type="SAM" id="SignalP"/>
    </source>
</evidence>
<protein>
    <recommendedName>
        <fullName evidence="8">RNA polymerase II-associated factor 1 homolog</fullName>
    </recommendedName>
</protein>
<accession>A0A9W8G1J4</accession>
<sequence>MLLLLAKYFLLCFMFFHFSRTIGKEFLCKVRYQNPLPPVPFPPKLLPIPPTYVDPNAGSYSQSRLHHYVEYRHTTLEEATPYPMIVDADYGMPIDPCLLGAFDEDKGVSTLGATELDEKDRFLLNLPSAPKQAETEPNGLTESNSLPSSQLGQGAKPSALPRTASNARRAFDHSVQGQLRAIEESFAYFAKYNKNPDGEQELLRNLKHPTNDKLHAVESYPLFPDEELWPNIYTAFSMDVCPEPEFLASKKQTIDADEYKQIGNKARESLVFRPRVRQNNIGEDEQWIECFLPEDETTAQNVRERLERSSSYVDADQGVEYRFEKSREYDMPVRPNTSRQDLYMIVVGSLDGSDNAPLVAKYVPIKSKVMLKNRQLLLSRMQQHEDSDDPLRITSLDLQLRDFSEEEIQERAAARNKLHEAIKEEIVRVNSASRNDDDIEENVDVGGNLFDSDNDDTDRRNNDTVENGRRGGRHRRTPSYSSSVQSDGDGRGY</sequence>
<feature type="signal peptide" evidence="5">
    <location>
        <begin position="1"/>
        <end position="23"/>
    </location>
</feature>
<dbReference type="AlphaFoldDB" id="A0A9W8G1J4"/>
<evidence type="ECO:0000256" key="2">
    <source>
        <dbReference type="ARBA" id="ARBA00007560"/>
    </source>
</evidence>
<name>A0A9W8G1J4_9FUNG</name>
<organism evidence="6 7">
    <name type="scientific">Coemansia spiralis</name>
    <dbReference type="NCBI Taxonomy" id="417178"/>
    <lineage>
        <taxon>Eukaryota</taxon>
        <taxon>Fungi</taxon>
        <taxon>Fungi incertae sedis</taxon>
        <taxon>Zoopagomycota</taxon>
        <taxon>Kickxellomycotina</taxon>
        <taxon>Kickxellomycetes</taxon>
        <taxon>Kickxellales</taxon>
        <taxon>Kickxellaceae</taxon>
        <taxon>Coemansia</taxon>
    </lineage>
</organism>
<reference evidence="6" key="1">
    <citation type="submission" date="2022-07" db="EMBL/GenBank/DDBJ databases">
        <title>Phylogenomic reconstructions and comparative analyses of Kickxellomycotina fungi.</title>
        <authorList>
            <person name="Reynolds N.K."/>
            <person name="Stajich J.E."/>
            <person name="Barry K."/>
            <person name="Grigoriev I.V."/>
            <person name="Crous P."/>
            <person name="Smith M.E."/>
        </authorList>
    </citation>
    <scope>NUCLEOTIDE SEQUENCE</scope>
    <source>
        <strain evidence="6">NRRL 3115</strain>
    </source>
</reference>
<feature type="region of interest" description="Disordered" evidence="4">
    <location>
        <begin position="438"/>
        <end position="493"/>
    </location>
</feature>
<feature type="chain" id="PRO_5040846283" description="RNA polymerase II-associated factor 1 homolog" evidence="5">
    <location>
        <begin position="24"/>
        <end position="493"/>
    </location>
</feature>
<evidence type="ECO:0000313" key="7">
    <source>
        <dbReference type="Proteomes" id="UP001151518"/>
    </source>
</evidence>
<feature type="compositionally biased region" description="Polar residues" evidence="4">
    <location>
        <begin position="138"/>
        <end position="152"/>
    </location>
</feature>
<comment type="similarity">
    <text evidence="2">Belongs to the PAF1 family.</text>
</comment>
<dbReference type="GO" id="GO:0006368">
    <property type="term" value="P:transcription elongation by RNA polymerase II"/>
    <property type="evidence" value="ECO:0007669"/>
    <property type="project" value="InterPro"/>
</dbReference>
<dbReference type="GO" id="GO:0003682">
    <property type="term" value="F:chromatin binding"/>
    <property type="evidence" value="ECO:0007669"/>
    <property type="project" value="TreeGrafter"/>
</dbReference>
<feature type="compositionally biased region" description="Basic and acidic residues" evidence="4">
    <location>
        <begin position="457"/>
        <end position="469"/>
    </location>
</feature>
<evidence type="ECO:0000256" key="1">
    <source>
        <dbReference type="ARBA" id="ARBA00004123"/>
    </source>
</evidence>
<gene>
    <name evidence="6" type="ORF">GGI25_003725</name>
</gene>